<evidence type="ECO:0000256" key="1">
    <source>
        <dbReference type="ARBA" id="ARBA00008857"/>
    </source>
</evidence>
<dbReference type="GO" id="GO:0016787">
    <property type="term" value="F:hydrolase activity"/>
    <property type="evidence" value="ECO:0007669"/>
    <property type="project" value="UniProtKB-KW"/>
</dbReference>
<accession>A0A7T0M148</accession>
<protein>
    <submittedName>
        <fullName evidence="5">Tyrosine integrase</fullName>
    </submittedName>
</protein>
<dbReference type="Proteomes" id="UP000595090">
    <property type="component" value="Segment"/>
</dbReference>
<keyword evidence="3" id="KW-0233">DNA recombination</keyword>
<dbReference type="Gene3D" id="1.10.150.130">
    <property type="match status" value="1"/>
</dbReference>
<dbReference type="PANTHER" id="PTHR30349">
    <property type="entry name" value="PHAGE INTEGRASE-RELATED"/>
    <property type="match status" value="1"/>
</dbReference>
<dbReference type="GO" id="GO:0075713">
    <property type="term" value="P:establishment of integrated proviral latency"/>
    <property type="evidence" value="ECO:0007669"/>
    <property type="project" value="UniProtKB-KW"/>
</dbReference>
<dbReference type="Pfam" id="PF00589">
    <property type="entry name" value="Phage_integrase"/>
    <property type="match status" value="1"/>
</dbReference>
<proteinExistence type="inferred from homology"/>
<dbReference type="InterPro" id="IPR010998">
    <property type="entry name" value="Integrase_recombinase_N"/>
</dbReference>
<evidence type="ECO:0000256" key="3">
    <source>
        <dbReference type="ARBA" id="ARBA00023172"/>
    </source>
</evidence>
<dbReference type="GO" id="GO:0044826">
    <property type="term" value="P:viral genome integration into host DNA"/>
    <property type="evidence" value="ECO:0007669"/>
    <property type="project" value="UniProtKB-KW"/>
</dbReference>
<dbReference type="RefSeq" id="YP_010755668.1">
    <property type="nucleotide sequence ID" value="NC_073473.1"/>
</dbReference>
<dbReference type="InterPro" id="IPR002104">
    <property type="entry name" value="Integrase_catalytic"/>
</dbReference>
<evidence type="ECO:0000313" key="6">
    <source>
        <dbReference type="Proteomes" id="UP000595090"/>
    </source>
</evidence>
<gene>
    <name evidence="5" type="primary">52</name>
    <name evidence="5" type="ORF">SEA_TURKISHDELIGHT_52</name>
</gene>
<dbReference type="InterPro" id="IPR050090">
    <property type="entry name" value="Tyrosine_recombinase_XerCD"/>
</dbReference>
<feature type="domain" description="Tyr recombinase" evidence="4">
    <location>
        <begin position="297"/>
        <end position="495"/>
    </location>
</feature>
<organism evidence="5 6">
    <name type="scientific">Streptomyces phage TurkishDelight</name>
    <dbReference type="NCBI Taxonomy" id="2793708"/>
    <lineage>
        <taxon>Viruses</taxon>
        <taxon>Duplodnaviria</taxon>
        <taxon>Heunggongvirae</taxon>
        <taxon>Uroviricota</taxon>
        <taxon>Caudoviricetes</taxon>
        <taxon>Dolmabahcevirus</taxon>
        <taxon>Dolmabahcevirus turkishdelight</taxon>
    </lineage>
</organism>
<dbReference type="GO" id="GO:0006310">
    <property type="term" value="P:DNA recombination"/>
    <property type="evidence" value="ECO:0007669"/>
    <property type="project" value="UniProtKB-KW"/>
</dbReference>
<dbReference type="EMBL" id="MW291017">
    <property type="protein sequence ID" value="QPL14081.1"/>
    <property type="molecule type" value="Genomic_DNA"/>
</dbReference>
<dbReference type="InterPro" id="IPR011010">
    <property type="entry name" value="DNA_brk_join_enz"/>
</dbReference>
<dbReference type="SUPFAM" id="SSF56349">
    <property type="entry name" value="DNA breaking-rejoining enzymes"/>
    <property type="match status" value="1"/>
</dbReference>
<dbReference type="GO" id="GO:0003677">
    <property type="term" value="F:DNA binding"/>
    <property type="evidence" value="ECO:0007669"/>
    <property type="project" value="UniProtKB-KW"/>
</dbReference>
<keyword evidence="2" id="KW-0238">DNA-binding</keyword>
<dbReference type="PANTHER" id="PTHR30349:SF64">
    <property type="entry name" value="PROPHAGE INTEGRASE INTD-RELATED"/>
    <property type="match status" value="1"/>
</dbReference>
<sequence length="512" mass="57406">MPASRRAGGISKRCECRDPDTGRRLAGSCPLLTKRNHGKFRVIQELPPGEDGKRRRFERTGYAESKDAQRDLDRIRAILDLAGDEEDWLRRVGDLLADVQKERREIPDPTEVSRKLGVGVPLDGKMTVADWLGTWLAGKKTRQTTNHGYGSHIRVHLGPHLGHLRLDRLNISHLEDMFNAIDDQNETVVAENAARREQEARCRLGRPGAPKAKDRARLAEERARLAEMPPYRKVTGKASQQAVRRTLRTALNAAIARQLITFNPASFVELETASRPKPMLWTPERVERWRETGEKPGSVMVWTPAQFGAFLDAAEGDRLYSLFHTIGFRALRRGESVGQGWEDISLDDALLTVSKEIVVDGWTPVETVPKTAGSVGTISLDTDTVQVLRERRAQQLRERLAAGPKWTETGKVWTTETGGWLHPDTVSKTFQRICARVPDLPPINLRDLRHVAATILHAGGADIHTIKETLRHSTIKLTSDTYTSLLREVDRTAAENAARIVPRANRVRRAAE</sequence>
<evidence type="ECO:0000313" key="5">
    <source>
        <dbReference type="EMBL" id="QPL14081.1"/>
    </source>
</evidence>
<dbReference type="Gene3D" id="1.10.443.10">
    <property type="entry name" value="Intergrase catalytic core"/>
    <property type="match status" value="1"/>
</dbReference>
<comment type="similarity">
    <text evidence="1">Belongs to the 'phage' integrase family.</text>
</comment>
<dbReference type="CDD" id="cd01189">
    <property type="entry name" value="INT_ICEBs1_C_like"/>
    <property type="match status" value="1"/>
</dbReference>
<dbReference type="PROSITE" id="PS51898">
    <property type="entry name" value="TYR_RECOMBINASE"/>
    <property type="match status" value="1"/>
</dbReference>
<dbReference type="GeneID" id="80020338"/>
<evidence type="ECO:0000259" key="4">
    <source>
        <dbReference type="PROSITE" id="PS51898"/>
    </source>
</evidence>
<name>A0A7T0M148_9CAUD</name>
<dbReference type="InterPro" id="IPR013762">
    <property type="entry name" value="Integrase-like_cat_sf"/>
</dbReference>
<dbReference type="KEGG" id="vg:80020338"/>
<keyword evidence="6" id="KW-1185">Reference proteome</keyword>
<evidence type="ECO:0000256" key="2">
    <source>
        <dbReference type="ARBA" id="ARBA00023125"/>
    </source>
</evidence>
<dbReference type="GO" id="GO:0015074">
    <property type="term" value="P:DNA integration"/>
    <property type="evidence" value="ECO:0007669"/>
    <property type="project" value="UniProtKB-KW"/>
</dbReference>
<dbReference type="GO" id="GO:0016740">
    <property type="term" value="F:transferase activity"/>
    <property type="evidence" value="ECO:0007669"/>
    <property type="project" value="UniProtKB-KW"/>
</dbReference>
<reference evidence="5 6" key="1">
    <citation type="submission" date="2020-11" db="EMBL/GenBank/DDBJ databases">
        <authorList>
            <person name="Asamoah-Frimpong E.A."/>
            <person name="Attaran A."/>
            <person name="Berhane B."/>
            <person name="Boone B.K."/>
            <person name="Cesta G."/>
            <person name="Chorbajian C."/>
            <person name="Cowan J.T."/>
            <person name="Datu D.V."/>
            <person name="Der L."/>
            <person name="Egbunine A.O."/>
            <person name="Giampietro H."/>
            <person name="Gunnison R.P."/>
            <person name="Joseph M.A."/>
            <person name="Kiewe T."/>
            <person name="Oboh E.C."/>
            <person name="O'Neill K."/>
            <person name="Oxlaj J.A."/>
            <person name="Patel A.K."/>
            <person name="Saqaf K."/>
            <person name="Vuong K."/>
            <person name="Walker C."/>
            <person name="Wikina T."/>
            <person name="Yan T."/>
            <person name="Avazpour P."/>
            <person name="Kim F.M."/>
            <person name="Mason K.J."/>
            <person name="Nguyen D.A."/>
            <person name="Pettit S.M."/>
            <person name="Zhou O.J."/>
            <person name="Brissett D.L."/>
            <person name="Gualtieri C."/>
            <person name="Hufford T.M."/>
            <person name="Ko J.M."/>
            <person name="Novak J.K."/>
            <person name="Smith Z.M."/>
            <person name="Erill I."/>
            <person name="Caruso S.M."/>
            <person name="Garlena R.A."/>
            <person name="Russell D.A."/>
            <person name="Pope W.H."/>
            <person name="Jacobs-Sera D."/>
            <person name="Hatfull G.F."/>
        </authorList>
    </citation>
    <scope>NUCLEOTIDE SEQUENCE [LARGE SCALE GENOMIC DNA]</scope>
</reference>